<dbReference type="KEGG" id="lrs:PX52LOC_05345"/>
<dbReference type="RefSeq" id="WP_149112846.1">
    <property type="nucleotide sequence ID" value="NZ_CP042425.1"/>
</dbReference>
<evidence type="ECO:0000313" key="1">
    <source>
        <dbReference type="EMBL" id="QEL18324.1"/>
    </source>
</evidence>
<keyword evidence="2" id="KW-1185">Reference proteome</keyword>
<proteinExistence type="predicted"/>
<name>A0A5C1AMA8_9BACT</name>
<protein>
    <submittedName>
        <fullName evidence="1">Uncharacterized protein</fullName>
    </submittedName>
</protein>
<reference evidence="2" key="1">
    <citation type="submission" date="2019-08" db="EMBL/GenBank/DDBJ databases">
        <title>Limnoglobus roseus gen. nov., sp. nov., a novel freshwater planctomycete with a giant genome from the family Gemmataceae.</title>
        <authorList>
            <person name="Kulichevskaya I.S."/>
            <person name="Naumoff D.G."/>
            <person name="Miroshnikov K."/>
            <person name="Ivanova A."/>
            <person name="Philippov D.A."/>
            <person name="Hakobyan A."/>
            <person name="Rijpstra I.C."/>
            <person name="Sinninghe Damste J.S."/>
            <person name="Liesack W."/>
            <person name="Dedysh S.N."/>
        </authorList>
    </citation>
    <scope>NUCLEOTIDE SEQUENCE [LARGE SCALE GENOMIC DNA]</scope>
    <source>
        <strain evidence="2">PX52</strain>
    </source>
</reference>
<organism evidence="1 2">
    <name type="scientific">Limnoglobus roseus</name>
    <dbReference type="NCBI Taxonomy" id="2598579"/>
    <lineage>
        <taxon>Bacteria</taxon>
        <taxon>Pseudomonadati</taxon>
        <taxon>Planctomycetota</taxon>
        <taxon>Planctomycetia</taxon>
        <taxon>Gemmatales</taxon>
        <taxon>Gemmataceae</taxon>
        <taxon>Limnoglobus</taxon>
    </lineage>
</organism>
<accession>A0A5C1AMA8</accession>
<dbReference type="AlphaFoldDB" id="A0A5C1AMA8"/>
<gene>
    <name evidence="1" type="ORF">PX52LOC_05345</name>
</gene>
<sequence length="80" mass="8897">MSACPPAVIASYQRPDGTRIQVRKHPRGVGLQTRCVQADGQGFPLCDGTPDLRWWDITEGWQYLAMPRDVYEAAMFGDAA</sequence>
<evidence type="ECO:0000313" key="2">
    <source>
        <dbReference type="Proteomes" id="UP000324974"/>
    </source>
</evidence>
<dbReference type="OrthoDB" id="370326at2"/>
<dbReference type="Proteomes" id="UP000324974">
    <property type="component" value="Chromosome"/>
</dbReference>
<dbReference type="EMBL" id="CP042425">
    <property type="protein sequence ID" value="QEL18324.1"/>
    <property type="molecule type" value="Genomic_DNA"/>
</dbReference>